<dbReference type="InterPro" id="IPR012337">
    <property type="entry name" value="RNaseH-like_sf"/>
</dbReference>
<dbReference type="InterPro" id="IPR036397">
    <property type="entry name" value="RNaseH_sf"/>
</dbReference>
<protein>
    <recommendedName>
        <fullName evidence="1">RNase H type-1 domain-containing protein</fullName>
    </recommendedName>
</protein>
<reference evidence="2 3" key="1">
    <citation type="submission" date="2024-11" db="EMBL/GenBank/DDBJ databases">
        <title>A near-complete genome assembly of Cinchona calisaya.</title>
        <authorList>
            <person name="Lian D.C."/>
            <person name="Zhao X.W."/>
            <person name="Wei L."/>
        </authorList>
    </citation>
    <scope>NUCLEOTIDE SEQUENCE [LARGE SCALE GENOMIC DNA]</scope>
    <source>
        <tissue evidence="2">Nenye</tissue>
    </source>
</reference>
<evidence type="ECO:0000313" key="2">
    <source>
        <dbReference type="EMBL" id="KAL3522242.1"/>
    </source>
</evidence>
<dbReference type="Gene3D" id="3.30.420.10">
    <property type="entry name" value="Ribonuclease H-like superfamily/Ribonuclease H"/>
    <property type="match status" value="1"/>
</dbReference>
<dbReference type="Pfam" id="PF13456">
    <property type="entry name" value="RVT_3"/>
    <property type="match status" value="1"/>
</dbReference>
<proteinExistence type="predicted"/>
<name>A0ABD2ZVN8_9GENT</name>
<evidence type="ECO:0000313" key="3">
    <source>
        <dbReference type="Proteomes" id="UP001630127"/>
    </source>
</evidence>
<dbReference type="Proteomes" id="UP001630127">
    <property type="component" value="Unassembled WGS sequence"/>
</dbReference>
<dbReference type="InterPro" id="IPR044730">
    <property type="entry name" value="RNase_H-like_dom_plant"/>
</dbReference>
<dbReference type="SUPFAM" id="SSF53098">
    <property type="entry name" value="Ribonuclease H-like"/>
    <property type="match status" value="1"/>
</dbReference>
<dbReference type="EMBL" id="JBJUIK010000007">
    <property type="protein sequence ID" value="KAL3522242.1"/>
    <property type="molecule type" value="Genomic_DNA"/>
</dbReference>
<dbReference type="InterPro" id="IPR002156">
    <property type="entry name" value="RNaseH_domain"/>
</dbReference>
<sequence>MNDTRLLHETEPHKECDFTTIKVSKNEQWPEHLNVHGSVNLKCLRSGPSTINGGIGKVVSRSNRLSCNDNLRWNPSHDGSFSFKSAYDFIRGKEHGNPGVVGARDILRDDTGRWIKEFTRNLSMTNNFLAEFRGLRDGLDSDISLGIKLLDIETNCKEITKGVDDHEYVDSEGVVAIGWKAWLKLGQITSSPVEESEDNYQLMEV</sequence>
<dbReference type="CDD" id="cd06222">
    <property type="entry name" value="RNase_H_like"/>
    <property type="match status" value="1"/>
</dbReference>
<accession>A0ABD2ZVN8</accession>
<keyword evidence="3" id="KW-1185">Reference proteome</keyword>
<organism evidence="2 3">
    <name type="scientific">Cinchona calisaya</name>
    <dbReference type="NCBI Taxonomy" id="153742"/>
    <lineage>
        <taxon>Eukaryota</taxon>
        <taxon>Viridiplantae</taxon>
        <taxon>Streptophyta</taxon>
        <taxon>Embryophyta</taxon>
        <taxon>Tracheophyta</taxon>
        <taxon>Spermatophyta</taxon>
        <taxon>Magnoliopsida</taxon>
        <taxon>eudicotyledons</taxon>
        <taxon>Gunneridae</taxon>
        <taxon>Pentapetalae</taxon>
        <taxon>asterids</taxon>
        <taxon>lamiids</taxon>
        <taxon>Gentianales</taxon>
        <taxon>Rubiaceae</taxon>
        <taxon>Cinchonoideae</taxon>
        <taxon>Cinchoneae</taxon>
        <taxon>Cinchona</taxon>
    </lineage>
</organism>
<feature type="domain" description="RNase H type-1" evidence="1">
    <location>
        <begin position="97"/>
        <end position="174"/>
    </location>
</feature>
<gene>
    <name evidence="2" type="ORF">ACH5RR_015076</name>
</gene>
<comment type="caution">
    <text evidence="2">The sequence shown here is derived from an EMBL/GenBank/DDBJ whole genome shotgun (WGS) entry which is preliminary data.</text>
</comment>
<dbReference type="AlphaFoldDB" id="A0ABD2ZVN8"/>
<evidence type="ECO:0000259" key="1">
    <source>
        <dbReference type="Pfam" id="PF13456"/>
    </source>
</evidence>